<dbReference type="EMBL" id="JNAD02000018">
    <property type="protein sequence ID" value="RKM91192.1"/>
    <property type="molecule type" value="Genomic_DNA"/>
</dbReference>
<dbReference type="Proteomes" id="UP000028058">
    <property type="component" value="Unassembled WGS sequence"/>
</dbReference>
<feature type="domain" description="ABC-2 type transporter transmembrane" evidence="6">
    <location>
        <begin position="12"/>
        <end position="218"/>
    </location>
</feature>
<keyword evidence="8" id="KW-1185">Reference proteome</keyword>
<dbReference type="PANTHER" id="PTHR43027">
    <property type="entry name" value="DOXORUBICIN RESISTANCE ABC TRANSPORTER PERMEASE PROTEIN DRRC-RELATED"/>
    <property type="match status" value="1"/>
</dbReference>
<dbReference type="AlphaFoldDB" id="A0A3R7H792"/>
<dbReference type="GO" id="GO:0140359">
    <property type="term" value="F:ABC-type transporter activity"/>
    <property type="evidence" value="ECO:0007669"/>
    <property type="project" value="InterPro"/>
</dbReference>
<dbReference type="PANTHER" id="PTHR43027:SF2">
    <property type="entry name" value="TRANSPORT PERMEASE PROTEIN"/>
    <property type="match status" value="1"/>
</dbReference>
<evidence type="ECO:0000313" key="7">
    <source>
        <dbReference type="EMBL" id="RKM91192.1"/>
    </source>
</evidence>
<name>A0A3R7H792_9ACTN</name>
<gene>
    <name evidence="7" type="ORF">SFRA_029150</name>
</gene>
<dbReference type="InterPro" id="IPR013525">
    <property type="entry name" value="ABC2_TM"/>
</dbReference>
<dbReference type="Pfam" id="PF01061">
    <property type="entry name" value="ABC2_membrane"/>
    <property type="match status" value="1"/>
</dbReference>
<proteinExistence type="predicted"/>
<evidence type="ECO:0000256" key="4">
    <source>
        <dbReference type="ARBA" id="ARBA00023136"/>
    </source>
</evidence>
<feature type="transmembrane region" description="Helical" evidence="5">
    <location>
        <begin position="172"/>
        <end position="191"/>
    </location>
</feature>
<protein>
    <submittedName>
        <fullName evidence="7">ABC transporter permease</fullName>
    </submittedName>
</protein>
<organism evidence="7 8">
    <name type="scientific">Streptomyces xinghaiensis</name>
    <dbReference type="NCBI Taxonomy" id="1038928"/>
    <lineage>
        <taxon>Bacteria</taxon>
        <taxon>Bacillati</taxon>
        <taxon>Actinomycetota</taxon>
        <taxon>Actinomycetes</taxon>
        <taxon>Kitasatosporales</taxon>
        <taxon>Streptomycetaceae</taxon>
        <taxon>Streptomyces</taxon>
    </lineage>
</organism>
<feature type="transmembrane region" description="Helical" evidence="5">
    <location>
        <begin position="106"/>
        <end position="131"/>
    </location>
</feature>
<accession>A0A3R7H792</accession>
<feature type="transmembrane region" description="Helical" evidence="5">
    <location>
        <begin position="229"/>
        <end position="248"/>
    </location>
</feature>
<evidence type="ECO:0000256" key="1">
    <source>
        <dbReference type="ARBA" id="ARBA00004141"/>
    </source>
</evidence>
<evidence type="ECO:0000256" key="3">
    <source>
        <dbReference type="ARBA" id="ARBA00022989"/>
    </source>
</evidence>
<evidence type="ECO:0000256" key="2">
    <source>
        <dbReference type="ARBA" id="ARBA00022692"/>
    </source>
</evidence>
<keyword evidence="3 5" id="KW-1133">Transmembrane helix</keyword>
<keyword evidence="4 5" id="KW-0472">Membrane</keyword>
<comment type="subcellular location">
    <subcellularLocation>
        <location evidence="1">Membrane</location>
        <topology evidence="1">Multi-pass membrane protein</topology>
    </subcellularLocation>
</comment>
<evidence type="ECO:0000256" key="5">
    <source>
        <dbReference type="SAM" id="Phobius"/>
    </source>
</evidence>
<dbReference type="OrthoDB" id="3214063at2"/>
<dbReference type="RefSeq" id="WP_043463580.1">
    <property type="nucleotide sequence ID" value="NZ_JBIRWO010000017.1"/>
</dbReference>
<reference evidence="7 8" key="1">
    <citation type="journal article" date="2014" name="Genome Announc.">
        <title>Draft Genome Sequence of Streptomyces fradiae ATCC 19609, a Strain Highly Sensitive to Antibiotics.</title>
        <authorList>
            <person name="Bekker O.B."/>
            <person name="Klimina K.M."/>
            <person name="Vatlin A.A."/>
            <person name="Zakharevich N.V."/>
            <person name="Kasianov A.S."/>
            <person name="Danilenko V.N."/>
        </authorList>
    </citation>
    <scope>NUCLEOTIDE SEQUENCE [LARGE SCALE GENOMIC DNA]</scope>
    <source>
        <strain evidence="7 8">ATCC 19609</strain>
    </source>
</reference>
<keyword evidence="2 5" id="KW-0812">Transmembrane</keyword>
<feature type="transmembrane region" description="Helical" evidence="5">
    <location>
        <begin position="64"/>
        <end position="85"/>
    </location>
</feature>
<evidence type="ECO:0000259" key="6">
    <source>
        <dbReference type="Pfam" id="PF01061"/>
    </source>
</evidence>
<dbReference type="InterPro" id="IPR052902">
    <property type="entry name" value="ABC-2_transporter"/>
</dbReference>
<dbReference type="GO" id="GO:0016020">
    <property type="term" value="C:membrane"/>
    <property type="evidence" value="ECO:0007669"/>
    <property type="project" value="UniProtKB-SubCell"/>
</dbReference>
<evidence type="ECO:0000313" key="8">
    <source>
        <dbReference type="Proteomes" id="UP000028058"/>
    </source>
</evidence>
<sequence>MASMSATAARMTALGRAEFTLLLRNRTALFTALLMPIGMVWLISTSVAEADLGGTGLSAGGVTMTGGIGAVLILVVYTNLVAAYVARREELVLKRLRTGEPTDPEILAGTALPTAGLALAQCALLVVAGTALLDLTAPRRPELLVAGLVLGVVLLSVLAAATAMVTRTVESAQVTVLPLMMVSFLGSGLVVPLELMPDRLADALGVLPFTPVVELVRTGWLGETAAGGGTVRALLLAVAWTALAGYAVRRWFRWEPRR</sequence>
<comment type="caution">
    <text evidence="7">The sequence shown here is derived from an EMBL/GenBank/DDBJ whole genome shotgun (WGS) entry which is preliminary data.</text>
</comment>
<feature type="transmembrane region" description="Helical" evidence="5">
    <location>
        <begin position="143"/>
        <end position="165"/>
    </location>
</feature>
<feature type="transmembrane region" description="Helical" evidence="5">
    <location>
        <begin position="21"/>
        <end position="44"/>
    </location>
</feature>